<reference evidence="6 7" key="1">
    <citation type="submission" date="2023-04" db="EMBL/GenBank/DDBJ databases">
        <title>Genome of Basidiobolus ranarum AG-B5.</title>
        <authorList>
            <person name="Stajich J.E."/>
            <person name="Carter-House D."/>
            <person name="Gryganskyi A."/>
        </authorList>
    </citation>
    <scope>NUCLEOTIDE SEQUENCE [LARGE SCALE GENOMIC DNA]</scope>
    <source>
        <strain evidence="6 7">AG-B5</strain>
    </source>
</reference>
<dbReference type="Pfam" id="PF24520">
    <property type="entry name" value="ARM_KNTC1_1st"/>
    <property type="match status" value="1"/>
</dbReference>
<evidence type="ECO:0000259" key="1">
    <source>
        <dbReference type="Pfam" id="PF10493"/>
    </source>
</evidence>
<dbReference type="Gene3D" id="2.130.10.10">
    <property type="entry name" value="YVTN repeat-like/Quinoprotein amine dehydrogenase"/>
    <property type="match status" value="1"/>
</dbReference>
<dbReference type="InterPro" id="IPR055405">
    <property type="entry name" value="ARM_KNTC1_3rd"/>
</dbReference>
<dbReference type="Pfam" id="PF24516">
    <property type="entry name" value="ARM_KNTC1_2nd"/>
    <property type="match status" value="1"/>
</dbReference>
<feature type="domain" description="KNTC1 first ARM-repeats" evidence="5">
    <location>
        <begin position="452"/>
        <end position="699"/>
    </location>
</feature>
<dbReference type="Pfam" id="PF24506">
    <property type="entry name" value="KNTC1_N"/>
    <property type="match status" value="1"/>
</dbReference>
<dbReference type="InterPro" id="IPR055402">
    <property type="entry name" value="KNTC1_N"/>
</dbReference>
<feature type="domain" description="RZZ complex subunit KNTC1/ROD C-terminal" evidence="1">
    <location>
        <begin position="1710"/>
        <end position="2229"/>
    </location>
</feature>
<protein>
    <recommendedName>
        <fullName evidence="8">RZZ complex subunit KNTC1/ROD C-terminal domain-containing protein</fullName>
    </recommendedName>
</protein>
<evidence type="ECO:0000259" key="4">
    <source>
        <dbReference type="Pfam" id="PF24516"/>
    </source>
</evidence>
<dbReference type="InterPro" id="IPR015943">
    <property type="entry name" value="WD40/YVTN_repeat-like_dom_sf"/>
</dbReference>
<keyword evidence="7" id="KW-1185">Reference proteome</keyword>
<evidence type="ECO:0000313" key="7">
    <source>
        <dbReference type="Proteomes" id="UP001479436"/>
    </source>
</evidence>
<dbReference type="SUPFAM" id="SSF50978">
    <property type="entry name" value="WD40 repeat-like"/>
    <property type="match status" value="1"/>
</dbReference>
<evidence type="ECO:0000313" key="6">
    <source>
        <dbReference type="EMBL" id="KAK9768761.1"/>
    </source>
</evidence>
<evidence type="ECO:0000259" key="3">
    <source>
        <dbReference type="Pfam" id="PF24515"/>
    </source>
</evidence>
<name>A0ABR2X579_9FUNG</name>
<comment type="caution">
    <text evidence="6">The sequence shown here is derived from an EMBL/GenBank/DDBJ whole genome shotgun (WGS) entry which is preliminary data.</text>
</comment>
<dbReference type="InterPro" id="IPR055403">
    <property type="entry name" value="ARM_KNTC1_1st"/>
</dbReference>
<dbReference type="Pfam" id="PF10493">
    <property type="entry name" value="Rod_C"/>
    <property type="match status" value="1"/>
</dbReference>
<evidence type="ECO:0000259" key="2">
    <source>
        <dbReference type="Pfam" id="PF24506"/>
    </source>
</evidence>
<dbReference type="PANTHER" id="PTHR15688:SF1">
    <property type="entry name" value="KINETOCHORE-ASSOCIATED PROTEIN 1"/>
    <property type="match status" value="1"/>
</dbReference>
<proteinExistence type="predicted"/>
<accession>A0ABR2X579</accession>
<dbReference type="EMBL" id="JASJQH010000006">
    <property type="protein sequence ID" value="KAK9768761.1"/>
    <property type="molecule type" value="Genomic_DNA"/>
</dbReference>
<dbReference type="Proteomes" id="UP001479436">
    <property type="component" value="Unassembled WGS sequence"/>
</dbReference>
<sequence length="2354" mass="266943">MTNSDYDMDASSSYESENPWTIEINPQNESLSLGLSNAIEILESPSSANTPSSVYKIDDVTCISKISDESVEPCNFMERDAAAISTNGFIVGLPSVQLLNRDCTKHICSVSLDGRPELVAFNRDSTFVVVGDSFGYMHFIHVETGFHVFSQSIHEFQSEDEGDHQGNVFKALHFTSPEKSQTEDLLVVLKNHVLYRFSNINLNALQEALYTNDTARCLEIKDSIQLEETDLGQSETSPHQLDINDLITTYDKRGSTIIVAGKGNASLSIWRRDVPQSGNEHPRTKLVDSVQRVLDGVGIVKLRISSGGKFLLALDENGDITVWDRRTLVMLRQYHNTQIADFDLLPSSIVKAGMGTPITDTLPSLITLTKPDQKNGRYLQIISLNQFHITHRMQVSDACWLVRYQGKAENCSDSIFFVEGVLEAGGDGEESISRMFIRSLSETMPLTRFQQLILSRKYLEAEAFADQYGLDLQVALKAKLTNILNESFNISGDNNELLSSDVNADTIIHDLSKVEDDAFVIDFALQIVFPDYQNTYKLLTYARSLVHSLESKKTTTASSSSVFNVHQAFRRLGTWQLIGFITHETPSGTESQGFDGRKWQTFRTSNMIDEARDLIAKGRVKQAMVIWRRHHIDEKLVEHVDEILCNMPENTPASEFISWIRNEVMMPVQRMEDRVKLAMWIEQRARLLELKEKKPHNALEVIRLLDVQNNSANDLHAEAQSKNILFCTPATPARYVESTIFLASTASYSTFGIESNVSSSGASSLRKQLEDLVYLWDKHDFKLSLSEYSQETPGSIAMELLDRIAAPELLADTVEKHFKPYTMKNELSSDDLLVEYCMEVMDNGAGIGKTLSNAPWEVRVLSILECISSAESRLDVVLELMRRTPVPWSDTIDQVIIKSLEGPALRRTEELREQYRLMQLKSMLLRYGIKVFNISDLALAKGLVSFIAAQVDVETAMDDALQVVHAYHHLNELQAYVLRLQNLCSAKKLDCLVDLLDNLMNQEPNQSYDNPQLTTYRASQEVLVWLIEIVESIREFKENDHYSDDAVDTFKWAIEAAVVITKFISSRPALREFSSTQAYDAYLSSAQQIHCLATLFNEYEIILTIEELQKEGAKHQIARSVIEKICAQQSSKGKGKRGPASQASTKTSHNVQTAVFRLSDLLGITRHELKGILAEEAASHGDLRTTFLICKEMYDKHPDNSTAEFLRKIAFLITKYANENGPDVFQSNGFGNTNIPLSLKIQQLAQQATLLCTDDLMSECLDQFTTFELQHTIFAQTENGDYGSLVRQVGKMTLNPQAPAAPGGAGGSSSSVNMFLSANLMEEEQTDSMDSDDRFADDLFQEHYFETGLVLKTEEAMEHATLFALDCCKNSRNPRPQNGTSGKSKSKSIDDSISYDLSAKMLGDYLKDNRNYQTALSVFQRSQEQTLRRIIGFEEEATIEDLDTSRYNEILEICVQKVLSSRYIDNMLALGYTISLPLEEAFKSYKAGLATVGSDYHRLIKFAAIGLGCATVWEQRGFYVNCKQLAANARWWHQLKILDIPFDDAQFRASKHSEYQRKLVPLLMEKTNLDILTVLEFGRAYDLEDDYSYLEYVRKLILSGPEESYQSQVVGVVDDIVNKEKLLHLLISQCVPRISPYDYERLQFVFQQIIQLLPDHADSKTAITILDILINYTRLSSPNLDELSDAVRIIDGAEIALSPEDVPELRKRFPLSLRRVPFHTIIEEPWKILKYELTEETIPKLLPLTLPLGIHPDQFYGSVIDNLLAKLKLAKGDGESEPTETCTKLKFSDFKGLILKIRDTELAISSAKYVADGFFCGVDKIQALKTAVHLSEKWLQKINSGAENEETKILEERASVALGRLKDSLARTETEHQLRSVKFTNFLHLVPQPLELICQLYAQQSEEALVNKESIDIHHLTSEIATRHSLDIDKVRQYLLTTWLTQDLELQSDEAETCLPSMRIQANSTMNSRAEISLQMRILYLLQCGVLESNVGFLLNFAYQQKSTQKVTTLTRVRSLSVLFQLASPQEIARVHNYQEVRAYLQMLLYLADFEDLRISQTLKEFNACDKEAFARSLWVKHSDEPKVVQLVCNLCVDYKIHDMALWESALHKLIKFRLFNYLLGIIEYVSLVPELSQMPSLPQLWNDVLKGCFESVLKSSQRSKQTTPELESLKNQAILLLQKCPFFLELDLPTFFQLFDKLGTPELVLSAYCALPMVQPVNEKIRSLIDLIPSGELVPLLNRLNPGLNKGPLERVSYCINKTPVIHAIYERIEDEHGYEKLLRTTHLKSFVNYLIDTDQLENLVLATLEMDKENEARELVHWYYKRWDSKVKKISEDGEEIDLLDEYLDSKQLVEQ</sequence>
<evidence type="ECO:0000259" key="5">
    <source>
        <dbReference type="Pfam" id="PF24520"/>
    </source>
</evidence>
<dbReference type="PANTHER" id="PTHR15688">
    <property type="entry name" value="KINETOCHORE-ASSOCIATED PROTEIN 1"/>
    <property type="match status" value="1"/>
</dbReference>
<dbReference type="InterPro" id="IPR055404">
    <property type="entry name" value="ARM_KNTC1_2nd"/>
</dbReference>
<feature type="domain" description="KNTC1 third ARM-repeats" evidence="3">
    <location>
        <begin position="1455"/>
        <end position="1646"/>
    </location>
</feature>
<dbReference type="InterPro" id="IPR019527">
    <property type="entry name" value="RZZ-complex_KNTC1/ROD_C"/>
</dbReference>
<gene>
    <name evidence="6" type="ORF">K7432_000363</name>
</gene>
<organism evidence="6 7">
    <name type="scientific">Basidiobolus ranarum</name>
    <dbReference type="NCBI Taxonomy" id="34480"/>
    <lineage>
        <taxon>Eukaryota</taxon>
        <taxon>Fungi</taxon>
        <taxon>Fungi incertae sedis</taxon>
        <taxon>Zoopagomycota</taxon>
        <taxon>Entomophthoromycotina</taxon>
        <taxon>Basidiobolomycetes</taxon>
        <taxon>Basidiobolales</taxon>
        <taxon>Basidiobolaceae</taxon>
        <taxon>Basidiobolus</taxon>
    </lineage>
</organism>
<dbReference type="InterPro" id="IPR036322">
    <property type="entry name" value="WD40_repeat_dom_sf"/>
</dbReference>
<feature type="domain" description="KNTC1 N-terminal" evidence="2">
    <location>
        <begin position="52"/>
        <end position="442"/>
    </location>
</feature>
<feature type="domain" description="KNTC1 second ARM-repeats" evidence="4">
    <location>
        <begin position="832"/>
        <end position="998"/>
    </location>
</feature>
<evidence type="ECO:0008006" key="8">
    <source>
        <dbReference type="Google" id="ProtNLM"/>
    </source>
</evidence>
<dbReference type="InterPro" id="IPR052802">
    <property type="entry name" value="KNTC1"/>
</dbReference>
<dbReference type="Pfam" id="PF24515">
    <property type="entry name" value="ARM_KNTC1_3rd"/>
    <property type="match status" value="1"/>
</dbReference>